<proteinExistence type="predicted"/>
<accession>A0ABW9IR79</accession>
<evidence type="ECO:0000313" key="1">
    <source>
        <dbReference type="EMBL" id="MFM9650507.1"/>
    </source>
</evidence>
<comment type="caution">
    <text evidence="1">The sequence shown here is derived from an EMBL/GenBank/DDBJ whole genome shotgun (WGS) entry which is preliminary data.</text>
</comment>
<protein>
    <submittedName>
        <fullName evidence="1">Uncharacterized protein</fullName>
    </submittedName>
</protein>
<evidence type="ECO:0000313" key="2">
    <source>
        <dbReference type="Proteomes" id="UP001631993"/>
    </source>
</evidence>
<organism evidence="1 2">
    <name type="scientific">Streptomyces galilaeus</name>
    <dbReference type="NCBI Taxonomy" id="33899"/>
    <lineage>
        <taxon>Bacteria</taxon>
        <taxon>Bacillati</taxon>
        <taxon>Actinomycetota</taxon>
        <taxon>Actinomycetes</taxon>
        <taxon>Kitasatosporales</taxon>
        <taxon>Streptomycetaceae</taxon>
        <taxon>Streptomyces</taxon>
    </lineage>
</organism>
<sequence length="130" mass="14185">MIVLPDGSWWDWDIVAWDPGRLRLGAGSDISYTHGLELVFSDPVFVMCPSFFQDPVFRAPTPDEVRLIARQVGEIPPVLIAFEADAGGPGPASGLVAAGQLDIVQGTVFRYWRGNLEAGERLAPWVEPPP</sequence>
<dbReference type="RefSeq" id="WP_369280404.1">
    <property type="nucleotide sequence ID" value="NZ_JBJVMW010000015.1"/>
</dbReference>
<reference evidence="1 2" key="1">
    <citation type="submission" date="2024-12" db="EMBL/GenBank/DDBJ databases">
        <title>Forecasting of Potato common scab and diversities of Pathogenic streptomyces spp. in china.</title>
        <authorList>
            <person name="Handique U."/>
            <person name="Wu J."/>
        </authorList>
    </citation>
    <scope>NUCLEOTIDE SEQUENCE [LARGE SCALE GENOMIC DNA]</scope>
    <source>
        <strain evidence="1 2">ZRIMU1585</strain>
    </source>
</reference>
<keyword evidence="2" id="KW-1185">Reference proteome</keyword>
<dbReference type="EMBL" id="JBJVNE010000017">
    <property type="protein sequence ID" value="MFM9650507.1"/>
    <property type="molecule type" value="Genomic_DNA"/>
</dbReference>
<name>A0ABW9IR79_STRGJ</name>
<gene>
    <name evidence="1" type="ORF">ACKI1S_30690</name>
</gene>
<dbReference type="Proteomes" id="UP001631993">
    <property type="component" value="Unassembled WGS sequence"/>
</dbReference>